<feature type="compositionally biased region" description="Basic residues" evidence="1">
    <location>
        <begin position="230"/>
        <end position="242"/>
    </location>
</feature>
<evidence type="ECO:0000313" key="2">
    <source>
        <dbReference type="EMBL" id="KAH7109009.1"/>
    </source>
</evidence>
<feature type="region of interest" description="Disordered" evidence="1">
    <location>
        <begin position="159"/>
        <end position="193"/>
    </location>
</feature>
<evidence type="ECO:0000256" key="1">
    <source>
        <dbReference type="SAM" id="MobiDB-lite"/>
    </source>
</evidence>
<reference evidence="2" key="1">
    <citation type="journal article" date="2021" name="Nat. Commun.">
        <title>Genetic determinants of endophytism in the Arabidopsis root mycobiome.</title>
        <authorList>
            <person name="Mesny F."/>
            <person name="Miyauchi S."/>
            <person name="Thiergart T."/>
            <person name="Pickel B."/>
            <person name="Atanasova L."/>
            <person name="Karlsson M."/>
            <person name="Huettel B."/>
            <person name="Barry K.W."/>
            <person name="Haridas S."/>
            <person name="Chen C."/>
            <person name="Bauer D."/>
            <person name="Andreopoulos W."/>
            <person name="Pangilinan J."/>
            <person name="LaButti K."/>
            <person name="Riley R."/>
            <person name="Lipzen A."/>
            <person name="Clum A."/>
            <person name="Drula E."/>
            <person name="Henrissat B."/>
            <person name="Kohler A."/>
            <person name="Grigoriev I.V."/>
            <person name="Martin F.M."/>
            <person name="Hacquard S."/>
        </authorList>
    </citation>
    <scope>NUCLEOTIDE SEQUENCE</scope>
    <source>
        <strain evidence="2">MPI-CAGE-AT-0147</strain>
    </source>
</reference>
<keyword evidence="3" id="KW-1185">Reference proteome</keyword>
<dbReference type="EMBL" id="JAGMUV010000055">
    <property type="protein sequence ID" value="KAH7109009.1"/>
    <property type="molecule type" value="Genomic_DNA"/>
</dbReference>
<gene>
    <name evidence="2" type="ORF">EDB81DRAFT_429394</name>
</gene>
<organism evidence="2 3">
    <name type="scientific">Dactylonectria macrodidyma</name>
    <dbReference type="NCBI Taxonomy" id="307937"/>
    <lineage>
        <taxon>Eukaryota</taxon>
        <taxon>Fungi</taxon>
        <taxon>Dikarya</taxon>
        <taxon>Ascomycota</taxon>
        <taxon>Pezizomycotina</taxon>
        <taxon>Sordariomycetes</taxon>
        <taxon>Hypocreomycetidae</taxon>
        <taxon>Hypocreales</taxon>
        <taxon>Nectriaceae</taxon>
        <taxon>Dactylonectria</taxon>
    </lineage>
</organism>
<feature type="region of interest" description="Disordered" evidence="1">
    <location>
        <begin position="230"/>
        <end position="319"/>
    </location>
</feature>
<evidence type="ECO:0000313" key="3">
    <source>
        <dbReference type="Proteomes" id="UP000738349"/>
    </source>
</evidence>
<dbReference type="AlphaFoldDB" id="A0A9P9I776"/>
<accession>A0A9P9I776</accession>
<proteinExistence type="predicted"/>
<feature type="compositionally biased region" description="Polar residues" evidence="1">
    <location>
        <begin position="305"/>
        <end position="319"/>
    </location>
</feature>
<dbReference type="Proteomes" id="UP000738349">
    <property type="component" value="Unassembled WGS sequence"/>
</dbReference>
<name>A0A9P9I776_9HYPO</name>
<feature type="compositionally biased region" description="Basic and acidic residues" evidence="1">
    <location>
        <begin position="259"/>
        <end position="302"/>
    </location>
</feature>
<feature type="compositionally biased region" description="Low complexity" evidence="1">
    <location>
        <begin position="173"/>
        <end position="184"/>
    </location>
</feature>
<evidence type="ECO:0008006" key="4">
    <source>
        <dbReference type="Google" id="ProtNLM"/>
    </source>
</evidence>
<comment type="caution">
    <text evidence="2">The sequence shown here is derived from an EMBL/GenBank/DDBJ whole genome shotgun (WGS) entry which is preliminary data.</text>
</comment>
<sequence>MDSTTVYLTREEYIDGRNRQEELLTKELRSFRNAAEDQFAALTTNLGSTNREIDHLRTSIGSTNREIDHLRTSINELALETKQLRAFTKNNNLRNPTLRLEPIPSISNGAIIHPDMKLYPNNAREFYSLRKCDSETKRKILAYLIQFYDLPYDLPRETQCSDAPLTDNKLSRSDTSQTDSSSTSDSDDSEAIFDTGVDDHSQLAVDALESILGLNLQHFKDFLRRASKHRRRQAKLAKRRRTTNLDDSPRKRTGQPLELRPHGQYAREDDDRSGSTKLEWDQRPSPSENERIRRTVARERGQEPSIGTDTNRFTSTPGS</sequence>
<dbReference type="Gene3D" id="1.20.5.400">
    <property type="match status" value="1"/>
</dbReference>
<dbReference type="OrthoDB" id="5416902at2759"/>
<protein>
    <recommendedName>
        <fullName evidence="4">Wac domain-containing protein</fullName>
    </recommendedName>
</protein>